<dbReference type="RefSeq" id="WP_107213520.1">
    <property type="nucleotide sequence ID" value="NZ_KZ686268.1"/>
</dbReference>
<dbReference type="Pfam" id="PF26622">
    <property type="entry name" value="DUF8199"/>
    <property type="match status" value="1"/>
</dbReference>
<comment type="caution">
    <text evidence="1">The sequence shown here is derived from an EMBL/GenBank/DDBJ whole genome shotgun (WGS) entry which is preliminary data.</text>
</comment>
<dbReference type="InterPro" id="IPR058512">
    <property type="entry name" value="DUF8199"/>
</dbReference>
<proteinExistence type="predicted"/>
<name>A0A2T3HRN0_9SPHI</name>
<keyword evidence="2" id="KW-1185">Reference proteome</keyword>
<dbReference type="OrthoDB" id="795045at2"/>
<sequence>MRSYQKKALFLAVFYALSVLGFAAGLHFCGGKLSEVKLFASAEGCNMCKKAAEKSDGCCKTTKVEVQVKDSHQAGLSVKMPQLFGLDLFYIPAFADFVTRVEAETSAASANKAPPLASRLSLNILFQIFRN</sequence>
<evidence type="ECO:0000313" key="2">
    <source>
        <dbReference type="Proteomes" id="UP000240912"/>
    </source>
</evidence>
<evidence type="ECO:0000313" key="1">
    <source>
        <dbReference type="EMBL" id="PST85102.1"/>
    </source>
</evidence>
<gene>
    <name evidence="1" type="ORF">C7T94_03035</name>
</gene>
<dbReference type="NCBIfam" id="NF047658">
    <property type="entry name" value="HYC_CC_PP"/>
    <property type="match status" value="1"/>
</dbReference>
<organism evidence="1 2">
    <name type="scientific">Pedobacter yulinensis</name>
    <dbReference type="NCBI Taxonomy" id="2126353"/>
    <lineage>
        <taxon>Bacteria</taxon>
        <taxon>Pseudomonadati</taxon>
        <taxon>Bacteroidota</taxon>
        <taxon>Sphingobacteriia</taxon>
        <taxon>Sphingobacteriales</taxon>
        <taxon>Sphingobacteriaceae</taxon>
        <taxon>Pedobacter</taxon>
    </lineage>
</organism>
<protein>
    <submittedName>
        <fullName evidence="1">Uncharacterized protein</fullName>
    </submittedName>
</protein>
<dbReference type="InterPro" id="IPR058060">
    <property type="entry name" value="HYC_CC_PP"/>
</dbReference>
<dbReference type="Proteomes" id="UP000240912">
    <property type="component" value="Unassembled WGS sequence"/>
</dbReference>
<accession>A0A2T3HRN0</accession>
<reference evidence="1 2" key="1">
    <citation type="submission" date="2018-03" db="EMBL/GenBank/DDBJ databases">
        <authorList>
            <person name="Keele B.F."/>
        </authorList>
    </citation>
    <scope>NUCLEOTIDE SEQUENCE [LARGE SCALE GENOMIC DNA]</scope>
    <source>
        <strain evidence="1 2">YL28-9</strain>
    </source>
</reference>
<dbReference type="AlphaFoldDB" id="A0A2T3HRN0"/>
<dbReference type="EMBL" id="PYLS01000001">
    <property type="protein sequence ID" value="PST85102.1"/>
    <property type="molecule type" value="Genomic_DNA"/>
</dbReference>